<dbReference type="AlphaFoldDB" id="A3U3R2"/>
<organism evidence="1 2">
    <name type="scientific">Pseudooceanicola batsensis (strain ATCC BAA-863 / DSM 15984 / KCTC 12145 / HTCC2597)</name>
    <name type="common">Oceanicola batsensis</name>
    <dbReference type="NCBI Taxonomy" id="252305"/>
    <lineage>
        <taxon>Bacteria</taxon>
        <taxon>Pseudomonadati</taxon>
        <taxon>Pseudomonadota</taxon>
        <taxon>Alphaproteobacteria</taxon>
        <taxon>Rhodobacterales</taxon>
        <taxon>Paracoccaceae</taxon>
        <taxon>Pseudooceanicola</taxon>
    </lineage>
</organism>
<dbReference type="Proteomes" id="UP000004318">
    <property type="component" value="Unassembled WGS sequence"/>
</dbReference>
<keyword evidence="2" id="KW-1185">Reference proteome</keyword>
<sequence length="164" mass="17852">MGNRAQRQDRRLRTGLATVTFALWAAGGIAADCRTDRVELRGDWGRAAFNVEIADDPGERAQGLMYRDEMARSAGMLFVYPRPQPAVAFWMKNTRIPLDIIYADETGTVRRIAHEAVPFDETALPGGSGIQYVLEINAGLAGSLGIAPGTQLRHPAIEAAAWPC</sequence>
<dbReference type="STRING" id="252305.OB2597_03644"/>
<dbReference type="PANTHER" id="PTHR37953:SF1">
    <property type="entry name" value="UPF0127 PROTEIN MJ1496"/>
    <property type="match status" value="1"/>
</dbReference>
<dbReference type="HOGENOM" id="CLU_097039_2_1_5"/>
<evidence type="ECO:0000313" key="2">
    <source>
        <dbReference type="Proteomes" id="UP000004318"/>
    </source>
</evidence>
<dbReference type="EMBL" id="AAMO01000017">
    <property type="protein sequence ID" value="EAQ01151.1"/>
    <property type="molecule type" value="Genomic_DNA"/>
</dbReference>
<reference evidence="1 2" key="1">
    <citation type="journal article" date="2010" name="J. Bacteriol.">
        <title>Genome sequences of Oceanicola granulosus HTCC2516(T) and Oceanicola batsensis HTCC2597(TDelta).</title>
        <authorList>
            <person name="Thrash J.C."/>
            <person name="Cho J.C."/>
            <person name="Vergin K.L."/>
            <person name="Giovannoni S.J."/>
        </authorList>
    </citation>
    <scope>NUCLEOTIDE SEQUENCE [LARGE SCALE GENOMIC DNA]</scope>
    <source>
        <strain evidence="2">ATCC BAA-863 / DSM 15984 / KCTC 12145 / HTCC2597</strain>
    </source>
</reference>
<dbReference type="InterPro" id="IPR003795">
    <property type="entry name" value="DUF192"/>
</dbReference>
<dbReference type="InterPro" id="IPR038695">
    <property type="entry name" value="Saro_0823-like_sf"/>
</dbReference>
<name>A3U3R2_PSEBH</name>
<evidence type="ECO:0008006" key="3">
    <source>
        <dbReference type="Google" id="ProtNLM"/>
    </source>
</evidence>
<dbReference type="OrthoDB" id="9808290at2"/>
<comment type="caution">
    <text evidence="1">The sequence shown here is derived from an EMBL/GenBank/DDBJ whole genome shotgun (WGS) entry which is preliminary data.</text>
</comment>
<proteinExistence type="predicted"/>
<protein>
    <recommendedName>
        <fullName evidence="3">DUF192 domain-containing protein</fullName>
    </recommendedName>
</protein>
<dbReference type="Gene3D" id="2.60.120.1140">
    <property type="entry name" value="Protein of unknown function DUF192"/>
    <property type="match status" value="1"/>
</dbReference>
<dbReference type="PANTHER" id="PTHR37953">
    <property type="entry name" value="UPF0127 PROTEIN MJ1496"/>
    <property type="match status" value="1"/>
</dbReference>
<gene>
    <name evidence="1" type="ORF">OB2597_03644</name>
</gene>
<accession>A3U3R2</accession>
<dbReference type="RefSeq" id="WP_009804979.1">
    <property type="nucleotide sequence ID" value="NZ_CH724131.1"/>
</dbReference>
<dbReference type="eggNOG" id="COG1430">
    <property type="taxonomic scope" value="Bacteria"/>
</dbReference>
<dbReference type="Pfam" id="PF02643">
    <property type="entry name" value="DUF192"/>
    <property type="match status" value="1"/>
</dbReference>
<evidence type="ECO:0000313" key="1">
    <source>
        <dbReference type="EMBL" id="EAQ01151.1"/>
    </source>
</evidence>